<sequence>MELGLVVKQAVAATATATATATAAAKADAIPARTLGFRDSPRIGPRRVRFQPPASGAWRNRAVRAACDGSSRPEAVVHEIAKATAKNEAKPARLYVGLPLDAVSAGNVVTHGKAIAAGMRALALLGVDGVDLPISWGVFSNSGGDWSSYLAVAAMARDAGLRLRVSLHLHAHGRPQFPLPQLVERAVAADPDILFTDRSGGRHRECLSFAVDELPVLDGKTPLEAFEEFFQSFRVAFTDLMSSAITDITVGLGPNGELRYPSFPSSGGKSSTGVGEFQCYDKYMMADLKRCAEEAGNPLWGLSGPHDAPAYDRSPDSGTFFKDHGGSWETPYGQFFLSWYSGKLLSHADRVLSVASKVFGDFPLSAKVPLVHWWHNTRSRPSQLTTGYYNAEGRDGYEAVAEIFAKHSCAMIVPGIDLSDAEQPQGARSSPESLLTQIIRACKKQGVRISSENSSIVGVGSVGFSKIKEKIMGEISGLDSFTYNRMGAEFFSPEHWPLFTQFILSMSLPEMDPDDIPTDEETLSLPMKSVAEKDRQMQAV</sequence>
<organism evidence="6 7">
    <name type="scientific">Zingiber officinale</name>
    <name type="common">Ginger</name>
    <name type="synonym">Amomum zingiber</name>
    <dbReference type="NCBI Taxonomy" id="94328"/>
    <lineage>
        <taxon>Eukaryota</taxon>
        <taxon>Viridiplantae</taxon>
        <taxon>Streptophyta</taxon>
        <taxon>Embryophyta</taxon>
        <taxon>Tracheophyta</taxon>
        <taxon>Spermatophyta</taxon>
        <taxon>Magnoliopsida</taxon>
        <taxon>Liliopsida</taxon>
        <taxon>Zingiberales</taxon>
        <taxon>Zingiberaceae</taxon>
        <taxon>Zingiber</taxon>
    </lineage>
</organism>
<dbReference type="Proteomes" id="UP000734854">
    <property type="component" value="Unassembled WGS sequence"/>
</dbReference>
<keyword evidence="1 4" id="KW-0119">Carbohydrate metabolism</keyword>
<proteinExistence type="inferred from homology"/>
<dbReference type="Pfam" id="PF01373">
    <property type="entry name" value="Glyco_hydro_14"/>
    <property type="match status" value="1"/>
</dbReference>
<feature type="active site" description="Proton donor" evidence="3">
    <location>
        <position position="257"/>
    </location>
</feature>
<evidence type="ECO:0000256" key="5">
    <source>
        <dbReference type="SAM" id="MobiDB-lite"/>
    </source>
</evidence>
<comment type="caution">
    <text evidence="6">The sequence shown here is derived from an EMBL/GenBank/DDBJ whole genome shotgun (WGS) entry which is preliminary data.</text>
</comment>
<dbReference type="EMBL" id="JACMSC010000016">
    <property type="protein sequence ID" value="KAG6482461.1"/>
    <property type="molecule type" value="Genomic_DNA"/>
</dbReference>
<dbReference type="AlphaFoldDB" id="A0A8J5KFG3"/>
<dbReference type="InterPro" id="IPR001554">
    <property type="entry name" value="Glyco_hydro_14"/>
</dbReference>
<keyword evidence="4" id="KW-0378">Hydrolase</keyword>
<dbReference type="EC" id="3.2.1.2" evidence="4"/>
<keyword evidence="7" id="KW-1185">Reference proteome</keyword>
<comment type="catalytic activity">
    <reaction evidence="4">
        <text>Hydrolysis of (1-&gt;4)-alpha-D-glucosidic linkages in polysaccharides so as to remove successive maltose units from the non-reducing ends of the chains.</text>
        <dbReference type="EC" id="3.2.1.2"/>
    </reaction>
</comment>
<feature type="active site" description="Proton acceptor" evidence="3">
    <location>
        <position position="452"/>
    </location>
</feature>
<protein>
    <recommendedName>
        <fullName evidence="4">Beta-amylase</fullName>
        <ecNumber evidence="4">3.2.1.2</ecNumber>
    </recommendedName>
</protein>
<evidence type="ECO:0000256" key="3">
    <source>
        <dbReference type="PIRSR" id="PIRSR601554-1"/>
    </source>
</evidence>
<evidence type="ECO:0000313" key="7">
    <source>
        <dbReference type="Proteomes" id="UP000734854"/>
    </source>
</evidence>
<accession>A0A8J5KFG3</accession>
<feature type="region of interest" description="Disordered" evidence="5">
    <location>
        <begin position="513"/>
        <end position="540"/>
    </location>
</feature>
<feature type="compositionally biased region" description="Acidic residues" evidence="5">
    <location>
        <begin position="513"/>
        <end position="522"/>
    </location>
</feature>
<dbReference type="GO" id="GO:0016161">
    <property type="term" value="F:beta-amylase activity"/>
    <property type="evidence" value="ECO:0007669"/>
    <property type="project" value="UniProtKB-EC"/>
</dbReference>
<dbReference type="PANTHER" id="PTHR31352:SF3">
    <property type="entry name" value="INACTIVE BETA-AMYLASE 9"/>
    <property type="match status" value="1"/>
</dbReference>
<comment type="similarity">
    <text evidence="4">Belongs to the glycosyl hydrolase 14 family.</text>
</comment>
<feature type="compositionally biased region" description="Basic and acidic residues" evidence="5">
    <location>
        <begin position="530"/>
        <end position="540"/>
    </location>
</feature>
<gene>
    <name evidence="6" type="ORF">ZIOFF_059092</name>
</gene>
<evidence type="ECO:0000256" key="4">
    <source>
        <dbReference type="RuleBase" id="RU000509"/>
    </source>
</evidence>
<dbReference type="GO" id="GO:0000272">
    <property type="term" value="P:polysaccharide catabolic process"/>
    <property type="evidence" value="ECO:0007669"/>
    <property type="project" value="UniProtKB-KW"/>
</dbReference>
<keyword evidence="2 4" id="KW-0624">Polysaccharide degradation</keyword>
<dbReference type="PANTHER" id="PTHR31352">
    <property type="entry name" value="BETA-AMYLASE 1, CHLOROPLASTIC"/>
    <property type="match status" value="1"/>
</dbReference>
<evidence type="ECO:0000256" key="1">
    <source>
        <dbReference type="ARBA" id="ARBA00023277"/>
    </source>
</evidence>
<keyword evidence="4" id="KW-0326">Glycosidase</keyword>
<evidence type="ECO:0000256" key="2">
    <source>
        <dbReference type="ARBA" id="ARBA00023326"/>
    </source>
</evidence>
<reference evidence="6 7" key="1">
    <citation type="submission" date="2020-08" db="EMBL/GenBank/DDBJ databases">
        <title>Plant Genome Project.</title>
        <authorList>
            <person name="Zhang R.-G."/>
        </authorList>
    </citation>
    <scope>NUCLEOTIDE SEQUENCE [LARGE SCALE GENOMIC DNA]</scope>
    <source>
        <tissue evidence="6">Rhizome</tissue>
    </source>
</reference>
<name>A0A8J5KFG3_ZINOF</name>
<dbReference type="OrthoDB" id="1660156at2759"/>
<evidence type="ECO:0000313" key="6">
    <source>
        <dbReference type="EMBL" id="KAG6482461.1"/>
    </source>
</evidence>